<dbReference type="InterPro" id="IPR001789">
    <property type="entry name" value="Sig_transdc_resp-reg_receiver"/>
</dbReference>
<protein>
    <recommendedName>
        <fullName evidence="2">histidine kinase</fullName>
        <ecNumber evidence="2">2.7.13.3</ecNumber>
    </recommendedName>
</protein>
<evidence type="ECO:0000256" key="4">
    <source>
        <dbReference type="ARBA" id="ARBA00022777"/>
    </source>
</evidence>
<dbReference type="SMART" id="SM00388">
    <property type="entry name" value="HisKA"/>
    <property type="match status" value="1"/>
</dbReference>
<dbReference type="PANTHER" id="PTHR43547:SF2">
    <property type="entry name" value="HYBRID SIGNAL TRANSDUCTION HISTIDINE KINASE C"/>
    <property type="match status" value="1"/>
</dbReference>
<sequence length="384" mass="43200">MTKILVIEDDNNIREILIEILNAEDFDTTGAENGRIGVELAQQIIPDLIICDVMMPELDGYGVIDNLRKHPATETIPFIFLTAKSSKHDLRQGMELGADDYLTKPFTREELLATISTRLQKKMATEQRLQANLNNLRSSINQSLPHELRTPLNGILVSADLILDKRNLLEPSEIREMVGYIKTSGQRLYRLIQNYLLYAEMNLVALDADRLKLMRSHQTFSAKTVINYQCIEQAKKVDRENDLHLDIEDATIVMSESHFAKLVEELIDNSLKFSPPGTPIEAIGTTSDGMFTLRITDRGRGMTLAQISSLGAYTQFERKLYEQQGCGLGLAIAKSLAELHGGRLTIKSIPGQTTTVKVLLPTLPRIHLEGEWEDGEISEQLKRE</sequence>
<dbReference type="InterPro" id="IPR036890">
    <property type="entry name" value="HATPase_C_sf"/>
</dbReference>
<feature type="modified residue" description="4-aspartylphosphate" evidence="6">
    <location>
        <position position="52"/>
    </location>
</feature>
<evidence type="ECO:0000259" key="8">
    <source>
        <dbReference type="PROSITE" id="PS50110"/>
    </source>
</evidence>
<evidence type="ECO:0000313" key="9">
    <source>
        <dbReference type="EMBL" id="MEK0184944.1"/>
    </source>
</evidence>
<dbReference type="InterPro" id="IPR005467">
    <property type="entry name" value="His_kinase_dom"/>
</dbReference>
<evidence type="ECO:0000259" key="7">
    <source>
        <dbReference type="PROSITE" id="PS50109"/>
    </source>
</evidence>
<comment type="caution">
    <text evidence="9">The sequence shown here is derived from an EMBL/GenBank/DDBJ whole genome shotgun (WGS) entry which is preliminary data.</text>
</comment>
<keyword evidence="5" id="KW-0902">Two-component regulatory system</keyword>
<dbReference type="SMART" id="SM00448">
    <property type="entry name" value="REC"/>
    <property type="match status" value="1"/>
</dbReference>
<dbReference type="PRINTS" id="PR00344">
    <property type="entry name" value="BCTRLSENSOR"/>
</dbReference>
<dbReference type="InterPro" id="IPR003594">
    <property type="entry name" value="HATPase_dom"/>
</dbReference>
<evidence type="ECO:0000313" key="10">
    <source>
        <dbReference type="Proteomes" id="UP001384579"/>
    </source>
</evidence>
<keyword evidence="4" id="KW-0808">Transferase</keyword>
<feature type="domain" description="Response regulatory" evidence="8">
    <location>
        <begin position="3"/>
        <end position="119"/>
    </location>
</feature>
<proteinExistence type="predicted"/>
<evidence type="ECO:0000256" key="3">
    <source>
        <dbReference type="ARBA" id="ARBA00022553"/>
    </source>
</evidence>
<dbReference type="InterPro" id="IPR011006">
    <property type="entry name" value="CheY-like_superfamily"/>
</dbReference>
<evidence type="ECO:0000256" key="1">
    <source>
        <dbReference type="ARBA" id="ARBA00000085"/>
    </source>
</evidence>
<accession>A0ABU8YKN6</accession>
<feature type="domain" description="Histidine kinase" evidence="7">
    <location>
        <begin position="143"/>
        <end position="364"/>
    </location>
</feature>
<dbReference type="PROSITE" id="PS50109">
    <property type="entry name" value="HIS_KIN"/>
    <property type="match status" value="1"/>
</dbReference>
<dbReference type="Pfam" id="PF02518">
    <property type="entry name" value="HATPase_c"/>
    <property type="match status" value="1"/>
</dbReference>
<dbReference type="SMART" id="SM00387">
    <property type="entry name" value="HATPase_c"/>
    <property type="match status" value="1"/>
</dbReference>
<dbReference type="Gene3D" id="3.30.565.10">
    <property type="entry name" value="Histidine kinase-like ATPase, C-terminal domain"/>
    <property type="match status" value="1"/>
</dbReference>
<dbReference type="InterPro" id="IPR036097">
    <property type="entry name" value="HisK_dim/P_sf"/>
</dbReference>
<dbReference type="SUPFAM" id="SSF52172">
    <property type="entry name" value="CheY-like"/>
    <property type="match status" value="1"/>
</dbReference>
<dbReference type="InterPro" id="IPR004358">
    <property type="entry name" value="Sig_transdc_His_kin-like_C"/>
</dbReference>
<keyword evidence="4" id="KW-0418">Kinase</keyword>
<organism evidence="9 10">
    <name type="scientific">Microcoleus anatoxicus PTRS2</name>
    <dbReference type="NCBI Taxonomy" id="2705321"/>
    <lineage>
        <taxon>Bacteria</taxon>
        <taxon>Bacillati</taxon>
        <taxon>Cyanobacteriota</taxon>
        <taxon>Cyanophyceae</taxon>
        <taxon>Oscillatoriophycideae</taxon>
        <taxon>Oscillatoriales</taxon>
        <taxon>Microcoleaceae</taxon>
        <taxon>Microcoleus</taxon>
        <taxon>Microcoleus anatoxicus</taxon>
    </lineage>
</organism>
<dbReference type="Gene3D" id="1.10.287.130">
    <property type="match status" value="1"/>
</dbReference>
<dbReference type="RefSeq" id="WP_340518860.1">
    <property type="nucleotide sequence ID" value="NZ_JBBLXS010000083.1"/>
</dbReference>
<evidence type="ECO:0000256" key="6">
    <source>
        <dbReference type="PROSITE-ProRule" id="PRU00169"/>
    </source>
</evidence>
<keyword evidence="10" id="KW-1185">Reference proteome</keyword>
<dbReference type="CDD" id="cd00075">
    <property type="entry name" value="HATPase"/>
    <property type="match status" value="1"/>
</dbReference>
<name>A0ABU8YKN6_9CYAN</name>
<gene>
    <name evidence="9" type="ORF">WMG39_08735</name>
</gene>
<dbReference type="SUPFAM" id="SSF55874">
    <property type="entry name" value="ATPase domain of HSP90 chaperone/DNA topoisomerase II/histidine kinase"/>
    <property type="match status" value="1"/>
</dbReference>
<dbReference type="EC" id="2.7.13.3" evidence="2"/>
<dbReference type="CDD" id="cd17574">
    <property type="entry name" value="REC_OmpR"/>
    <property type="match status" value="1"/>
</dbReference>
<evidence type="ECO:0000256" key="2">
    <source>
        <dbReference type="ARBA" id="ARBA00012438"/>
    </source>
</evidence>
<dbReference type="PROSITE" id="PS50110">
    <property type="entry name" value="RESPONSE_REGULATORY"/>
    <property type="match status" value="1"/>
</dbReference>
<dbReference type="InterPro" id="IPR003661">
    <property type="entry name" value="HisK_dim/P_dom"/>
</dbReference>
<dbReference type="EMBL" id="JBBLXS010000083">
    <property type="protein sequence ID" value="MEK0184944.1"/>
    <property type="molecule type" value="Genomic_DNA"/>
</dbReference>
<comment type="catalytic activity">
    <reaction evidence="1">
        <text>ATP + protein L-histidine = ADP + protein N-phospho-L-histidine.</text>
        <dbReference type="EC" id="2.7.13.3"/>
    </reaction>
</comment>
<dbReference type="Gene3D" id="3.40.50.2300">
    <property type="match status" value="1"/>
</dbReference>
<reference evidence="9 10" key="1">
    <citation type="journal article" date="2020" name="Harmful Algae">
        <title>Molecular and morphological characterization of a novel dihydroanatoxin-a producing Microcoleus species (cyanobacteria) from the Russian River, California, USA.</title>
        <authorList>
            <person name="Conklin K.Y."/>
            <person name="Stancheva R."/>
            <person name="Otten T.G."/>
            <person name="Fadness R."/>
            <person name="Boyer G.L."/>
            <person name="Read B."/>
            <person name="Zhang X."/>
            <person name="Sheath R.G."/>
        </authorList>
    </citation>
    <scope>NUCLEOTIDE SEQUENCE [LARGE SCALE GENOMIC DNA]</scope>
    <source>
        <strain evidence="9 10">PTRS2</strain>
    </source>
</reference>
<evidence type="ECO:0000256" key="5">
    <source>
        <dbReference type="ARBA" id="ARBA00023012"/>
    </source>
</evidence>
<keyword evidence="3 6" id="KW-0597">Phosphoprotein</keyword>
<dbReference type="Proteomes" id="UP001384579">
    <property type="component" value="Unassembled WGS sequence"/>
</dbReference>
<dbReference type="Pfam" id="PF00512">
    <property type="entry name" value="HisKA"/>
    <property type="match status" value="1"/>
</dbReference>
<dbReference type="Pfam" id="PF00072">
    <property type="entry name" value="Response_reg"/>
    <property type="match status" value="1"/>
</dbReference>
<dbReference type="SUPFAM" id="SSF47384">
    <property type="entry name" value="Homodimeric domain of signal transducing histidine kinase"/>
    <property type="match status" value="1"/>
</dbReference>
<dbReference type="CDD" id="cd00082">
    <property type="entry name" value="HisKA"/>
    <property type="match status" value="1"/>
</dbReference>
<dbReference type="PANTHER" id="PTHR43547">
    <property type="entry name" value="TWO-COMPONENT HISTIDINE KINASE"/>
    <property type="match status" value="1"/>
</dbReference>